<comment type="subcellular location">
    <subcellularLocation>
        <location evidence="2 13">Cell membrane</location>
        <topology evidence="2 13">Multi-pass membrane protein</topology>
    </subcellularLocation>
</comment>
<dbReference type="Gene3D" id="1.10.3470.10">
    <property type="entry name" value="ABC transporter involved in vitamin B12 uptake, BtuC"/>
    <property type="match status" value="1"/>
</dbReference>
<feature type="transmembrane region" description="Helical" evidence="14">
    <location>
        <begin position="205"/>
        <end position="227"/>
    </location>
</feature>
<keyword evidence="5" id="KW-1003">Cell membrane</keyword>
<feature type="transmembrane region" description="Helical" evidence="14">
    <location>
        <begin position="165"/>
        <end position="193"/>
    </location>
</feature>
<evidence type="ECO:0000256" key="8">
    <source>
        <dbReference type="ARBA" id="ARBA00022906"/>
    </source>
</evidence>
<keyword evidence="6 13" id="KW-0812">Transmembrane</keyword>
<dbReference type="InterPro" id="IPR037294">
    <property type="entry name" value="ABC_BtuC-like"/>
</dbReference>
<evidence type="ECO:0000256" key="4">
    <source>
        <dbReference type="ARBA" id="ARBA00022448"/>
    </source>
</evidence>
<evidence type="ECO:0000313" key="15">
    <source>
        <dbReference type="EMBL" id="OGY67854.1"/>
    </source>
</evidence>
<comment type="function">
    <text evidence="1">Involved in the high-affinity zinc uptake transport system.</text>
</comment>
<feature type="transmembrane region" description="Helical" evidence="14">
    <location>
        <begin position="233"/>
        <end position="252"/>
    </location>
</feature>
<evidence type="ECO:0000256" key="6">
    <source>
        <dbReference type="ARBA" id="ARBA00022692"/>
    </source>
</evidence>
<accession>A0A1G1ZTG6</accession>
<dbReference type="Pfam" id="PF00950">
    <property type="entry name" value="ABC-3"/>
    <property type="match status" value="1"/>
</dbReference>
<sequence length="255" mass="26974">MEQNLLPSILVGAFVGLASGYLGSLMVLRKMSLVGDALSHVALPGLALGIIFNFNPFLGAFAALFVSIIFIWTIENKTKLSTETLVGIFFTLSLAIGLIITPEPELLEALFGDISETSALDVAIAVILSLFAIFVVHRIYNKLVLGTISDDLAKSVGTKTKKIDFIFLMIVALIVALGIKVVGTLLMGALVIIPAAASKNLSRNLSNYAGFSAFIGLVSSVVGIYFASVIEFSPGPAVVLASAAIFFISLIFKKD</sequence>
<keyword evidence="7" id="KW-0862">Zinc</keyword>
<dbReference type="GO" id="GO:0055085">
    <property type="term" value="P:transmembrane transport"/>
    <property type="evidence" value="ECO:0007669"/>
    <property type="project" value="InterPro"/>
</dbReference>
<keyword evidence="11 14" id="KW-0472">Membrane</keyword>
<name>A0A1G1ZTG6_9BACT</name>
<dbReference type="Proteomes" id="UP000177690">
    <property type="component" value="Unassembled WGS sequence"/>
</dbReference>
<dbReference type="InterPro" id="IPR001626">
    <property type="entry name" value="ABC_TroCD"/>
</dbReference>
<feature type="transmembrane region" description="Helical" evidence="14">
    <location>
        <begin position="122"/>
        <end position="140"/>
    </location>
</feature>
<dbReference type="GO" id="GO:0043190">
    <property type="term" value="C:ATP-binding cassette (ABC) transporter complex"/>
    <property type="evidence" value="ECO:0007669"/>
    <property type="project" value="InterPro"/>
</dbReference>
<evidence type="ECO:0000256" key="1">
    <source>
        <dbReference type="ARBA" id="ARBA00002313"/>
    </source>
</evidence>
<evidence type="ECO:0000256" key="3">
    <source>
        <dbReference type="ARBA" id="ARBA00008034"/>
    </source>
</evidence>
<evidence type="ECO:0000256" key="12">
    <source>
        <dbReference type="ARBA" id="ARBA00040080"/>
    </source>
</evidence>
<evidence type="ECO:0000256" key="9">
    <source>
        <dbReference type="ARBA" id="ARBA00022989"/>
    </source>
</evidence>
<gene>
    <name evidence="15" type="ORF">A3I24_02025</name>
</gene>
<keyword evidence="10" id="KW-0406">Ion transport</keyword>
<protein>
    <recommendedName>
        <fullName evidence="12">High-affinity zinc uptake system membrane protein ZnuB</fullName>
    </recommendedName>
</protein>
<dbReference type="GO" id="GO:0010043">
    <property type="term" value="P:response to zinc ion"/>
    <property type="evidence" value="ECO:0007669"/>
    <property type="project" value="TreeGrafter"/>
</dbReference>
<reference evidence="15 16" key="1">
    <citation type="journal article" date="2016" name="Nat. Commun.">
        <title>Thousands of microbial genomes shed light on interconnected biogeochemical processes in an aquifer system.</title>
        <authorList>
            <person name="Anantharaman K."/>
            <person name="Brown C.T."/>
            <person name="Hug L.A."/>
            <person name="Sharon I."/>
            <person name="Castelle C.J."/>
            <person name="Probst A.J."/>
            <person name="Thomas B.C."/>
            <person name="Singh A."/>
            <person name="Wilkins M.J."/>
            <person name="Karaoz U."/>
            <person name="Brodie E.L."/>
            <person name="Williams K.H."/>
            <person name="Hubbard S.S."/>
            <person name="Banfield J.F."/>
        </authorList>
    </citation>
    <scope>NUCLEOTIDE SEQUENCE [LARGE SCALE GENOMIC DNA]</scope>
</reference>
<organism evidence="15 16">
    <name type="scientific">Candidatus Harrisonbacteria bacterium RIFCSPLOWO2_02_FULL_41_13b</name>
    <dbReference type="NCBI Taxonomy" id="1798409"/>
    <lineage>
        <taxon>Bacteria</taxon>
        <taxon>Candidatus Harrisoniibacteriota</taxon>
    </lineage>
</organism>
<evidence type="ECO:0000256" key="10">
    <source>
        <dbReference type="ARBA" id="ARBA00023065"/>
    </source>
</evidence>
<dbReference type="PANTHER" id="PTHR30477:SF23">
    <property type="entry name" value="HIGH-AFFINITY ZINC UPTAKE SYSTEM MEMBRANE PROTEIN ZNUB"/>
    <property type="match status" value="1"/>
</dbReference>
<evidence type="ECO:0000256" key="13">
    <source>
        <dbReference type="RuleBase" id="RU003943"/>
    </source>
</evidence>
<feature type="transmembrane region" description="Helical" evidence="14">
    <location>
        <begin position="84"/>
        <end position="101"/>
    </location>
</feature>
<evidence type="ECO:0000256" key="11">
    <source>
        <dbReference type="ARBA" id="ARBA00023136"/>
    </source>
</evidence>
<feature type="transmembrane region" description="Helical" evidence="14">
    <location>
        <begin position="40"/>
        <end position="72"/>
    </location>
</feature>
<evidence type="ECO:0000256" key="5">
    <source>
        <dbReference type="ARBA" id="ARBA00022475"/>
    </source>
</evidence>
<dbReference type="EMBL" id="MHJL01000014">
    <property type="protein sequence ID" value="OGY67854.1"/>
    <property type="molecule type" value="Genomic_DNA"/>
</dbReference>
<feature type="transmembrane region" description="Helical" evidence="14">
    <location>
        <begin position="6"/>
        <end position="28"/>
    </location>
</feature>
<evidence type="ECO:0000313" key="16">
    <source>
        <dbReference type="Proteomes" id="UP000177690"/>
    </source>
</evidence>
<evidence type="ECO:0000256" key="7">
    <source>
        <dbReference type="ARBA" id="ARBA00022833"/>
    </source>
</evidence>
<comment type="similarity">
    <text evidence="3 13">Belongs to the ABC-3 integral membrane protein family.</text>
</comment>
<dbReference type="SUPFAM" id="SSF81345">
    <property type="entry name" value="ABC transporter involved in vitamin B12 uptake, BtuC"/>
    <property type="match status" value="1"/>
</dbReference>
<dbReference type="PANTHER" id="PTHR30477">
    <property type="entry name" value="ABC-TRANSPORTER METAL-BINDING PROTEIN"/>
    <property type="match status" value="1"/>
</dbReference>
<keyword evidence="9 14" id="KW-1133">Transmembrane helix</keyword>
<comment type="caution">
    <text evidence="15">The sequence shown here is derived from an EMBL/GenBank/DDBJ whole genome shotgun (WGS) entry which is preliminary data.</text>
</comment>
<evidence type="ECO:0000256" key="14">
    <source>
        <dbReference type="SAM" id="Phobius"/>
    </source>
</evidence>
<dbReference type="GO" id="GO:0006829">
    <property type="term" value="P:zinc ion transport"/>
    <property type="evidence" value="ECO:0007669"/>
    <property type="project" value="UniProtKB-KW"/>
</dbReference>
<keyword evidence="8" id="KW-0864">Zinc transport</keyword>
<evidence type="ECO:0000256" key="2">
    <source>
        <dbReference type="ARBA" id="ARBA00004651"/>
    </source>
</evidence>
<dbReference type="STRING" id="1798409.A3I24_02025"/>
<keyword evidence="4 13" id="KW-0813">Transport</keyword>
<proteinExistence type="inferred from homology"/>
<dbReference type="AlphaFoldDB" id="A0A1G1ZTG6"/>